<proteinExistence type="predicted"/>
<dbReference type="EMBL" id="QVXO01000013">
    <property type="protein sequence ID" value="RPJ91712.1"/>
    <property type="molecule type" value="Genomic_DNA"/>
</dbReference>
<dbReference type="OrthoDB" id="9812539at2"/>
<keyword evidence="1" id="KW-0812">Transmembrane</keyword>
<keyword evidence="1" id="KW-0472">Membrane</keyword>
<gene>
    <name evidence="2" type="ORF">DY367_10785</name>
</gene>
<sequence>MESMEVAAKVVLIGIGATIVMDVWGMLQKALGMPTLGYALVGRWAGHLCRGTLAHANIGRAEPVAGESALGWTIHYAVGLVFAALLVGIEGAAWLRDPTWLPALAVGVATVVMPFFVMQPAMGAGIAASRTPTPWKNRLRSLATHAVFGCGLYLSAAALRQVWS</sequence>
<feature type="transmembrane region" description="Helical" evidence="1">
    <location>
        <begin position="74"/>
        <end position="94"/>
    </location>
</feature>
<keyword evidence="1" id="KW-1133">Transmembrane helix</keyword>
<dbReference type="RefSeq" id="WP_118932504.1">
    <property type="nucleotide sequence ID" value="NZ_CP061008.1"/>
</dbReference>
<feature type="transmembrane region" description="Helical" evidence="1">
    <location>
        <begin position="139"/>
        <end position="159"/>
    </location>
</feature>
<dbReference type="AlphaFoldDB" id="A0A424WEP1"/>
<evidence type="ECO:0000313" key="2">
    <source>
        <dbReference type="EMBL" id="RPJ91712.1"/>
    </source>
</evidence>
<evidence type="ECO:0000256" key="1">
    <source>
        <dbReference type="SAM" id="Phobius"/>
    </source>
</evidence>
<protein>
    <submittedName>
        <fullName evidence="2">DUF2938 domain-containing protein</fullName>
    </submittedName>
</protein>
<name>A0A424WEP1_ALCXX</name>
<dbReference type="Proteomes" id="UP000285324">
    <property type="component" value="Unassembled WGS sequence"/>
</dbReference>
<organism evidence="2 3">
    <name type="scientific">Alcaligenes xylosoxydans xylosoxydans</name>
    <name type="common">Achromobacter xylosoxidans</name>
    <dbReference type="NCBI Taxonomy" id="85698"/>
    <lineage>
        <taxon>Bacteria</taxon>
        <taxon>Pseudomonadati</taxon>
        <taxon>Pseudomonadota</taxon>
        <taxon>Betaproteobacteria</taxon>
        <taxon>Burkholderiales</taxon>
        <taxon>Alcaligenaceae</taxon>
        <taxon>Achromobacter</taxon>
    </lineage>
</organism>
<evidence type="ECO:0000313" key="3">
    <source>
        <dbReference type="Proteomes" id="UP000285324"/>
    </source>
</evidence>
<feature type="transmembrane region" description="Helical" evidence="1">
    <location>
        <begin position="100"/>
        <end position="118"/>
    </location>
</feature>
<reference evidence="2 3" key="1">
    <citation type="submission" date="2018-08" db="EMBL/GenBank/DDBJ databases">
        <title>Achromobacter xylosoxidans Genome sequencing and assembly.</title>
        <authorList>
            <person name="Wang R."/>
            <person name="Rensing C."/>
            <person name="Li Y."/>
        </authorList>
    </citation>
    <scope>NUCLEOTIDE SEQUENCE [LARGE SCALE GENOMIC DNA]</scope>
    <source>
        <strain evidence="2 3">GD003A</strain>
    </source>
</reference>
<feature type="transmembrane region" description="Helical" evidence="1">
    <location>
        <begin position="6"/>
        <end position="27"/>
    </location>
</feature>
<dbReference type="InterPro" id="IPR021329">
    <property type="entry name" value="DUF2938"/>
</dbReference>
<comment type="caution">
    <text evidence="2">The sequence shown here is derived from an EMBL/GenBank/DDBJ whole genome shotgun (WGS) entry which is preliminary data.</text>
</comment>
<dbReference type="Pfam" id="PF11158">
    <property type="entry name" value="DUF2938"/>
    <property type="match status" value="1"/>
</dbReference>
<accession>A0A424WEP1</accession>